<dbReference type="InterPro" id="IPR036822">
    <property type="entry name" value="CutC-like_dom_sf"/>
</dbReference>
<organism evidence="3 4">
    <name type="scientific">Acidicapsa dinghuensis</name>
    <dbReference type="NCBI Taxonomy" id="2218256"/>
    <lineage>
        <taxon>Bacteria</taxon>
        <taxon>Pseudomonadati</taxon>
        <taxon>Acidobacteriota</taxon>
        <taxon>Terriglobia</taxon>
        <taxon>Terriglobales</taxon>
        <taxon>Acidobacteriaceae</taxon>
        <taxon>Acidicapsa</taxon>
    </lineage>
</organism>
<dbReference type="Proteomes" id="UP001596091">
    <property type="component" value="Unassembled WGS sequence"/>
</dbReference>
<protein>
    <recommendedName>
        <fullName evidence="2">PF03932 family protein CutC</fullName>
    </recommendedName>
</protein>
<comment type="subcellular location">
    <subcellularLocation>
        <location evidence="2">Cytoplasm</location>
    </subcellularLocation>
</comment>
<reference evidence="4" key="1">
    <citation type="journal article" date="2019" name="Int. J. Syst. Evol. Microbiol.">
        <title>The Global Catalogue of Microorganisms (GCM) 10K type strain sequencing project: providing services to taxonomists for standard genome sequencing and annotation.</title>
        <authorList>
            <consortium name="The Broad Institute Genomics Platform"/>
            <consortium name="The Broad Institute Genome Sequencing Center for Infectious Disease"/>
            <person name="Wu L."/>
            <person name="Ma J."/>
        </authorList>
    </citation>
    <scope>NUCLEOTIDE SEQUENCE [LARGE SCALE GENOMIC DNA]</scope>
    <source>
        <strain evidence="4">JCM 4087</strain>
    </source>
</reference>
<dbReference type="PANTHER" id="PTHR12598">
    <property type="entry name" value="COPPER HOMEOSTASIS PROTEIN CUTC"/>
    <property type="match status" value="1"/>
</dbReference>
<keyword evidence="4" id="KW-1185">Reference proteome</keyword>
<dbReference type="Gene3D" id="3.20.20.380">
    <property type="entry name" value="Copper homeostasis (CutC) domain"/>
    <property type="match status" value="1"/>
</dbReference>
<dbReference type="PANTHER" id="PTHR12598:SF0">
    <property type="entry name" value="COPPER HOMEOSTASIS PROTEIN CUTC HOMOLOG"/>
    <property type="match status" value="1"/>
</dbReference>
<dbReference type="EMBL" id="JBHSPH010000001">
    <property type="protein sequence ID" value="MFC5860839.1"/>
    <property type="molecule type" value="Genomic_DNA"/>
</dbReference>
<evidence type="ECO:0000256" key="2">
    <source>
        <dbReference type="HAMAP-Rule" id="MF_00795"/>
    </source>
</evidence>
<dbReference type="RefSeq" id="WP_263334999.1">
    <property type="nucleotide sequence ID" value="NZ_JAGSYH010000002.1"/>
</dbReference>
<evidence type="ECO:0000256" key="1">
    <source>
        <dbReference type="ARBA" id="ARBA00007768"/>
    </source>
</evidence>
<evidence type="ECO:0000313" key="4">
    <source>
        <dbReference type="Proteomes" id="UP001596091"/>
    </source>
</evidence>
<gene>
    <name evidence="2" type="primary">cutC</name>
    <name evidence="3" type="ORF">ACFPT7_00875</name>
</gene>
<accession>A0ABW1E937</accession>
<dbReference type="Pfam" id="PF03932">
    <property type="entry name" value="CutC"/>
    <property type="match status" value="1"/>
</dbReference>
<dbReference type="HAMAP" id="MF_00795">
    <property type="entry name" value="CutC"/>
    <property type="match status" value="1"/>
</dbReference>
<dbReference type="InterPro" id="IPR005627">
    <property type="entry name" value="CutC-like"/>
</dbReference>
<name>A0ABW1E937_9BACT</name>
<keyword evidence="2" id="KW-0963">Cytoplasm</keyword>
<proteinExistence type="inferred from homology"/>
<comment type="similarity">
    <text evidence="1 2">Belongs to the CutC family.</text>
</comment>
<sequence>MRKSFLFELCAESLDAAKAGQAGGADRIELCEELHVGGVSPRLRLLESVLQAVKIPVHVLVRPRAGDFVYSVAEFAQMREEILRVKAAGAGAIVVGVLLADGHVDVKRTCELVALARPMRVTFHRAFDEIGDQQRALEDVIATGADTLLTSGGAANVLEGSTALAKLHEQAAGRIEIMAGGGLRLGNLAQVVRRTGITCLHGSLSQHPKEDPSHRIVLTDDVREAVRLLQQESMAAVAAGR</sequence>
<comment type="caution">
    <text evidence="3">The sequence shown here is derived from an EMBL/GenBank/DDBJ whole genome shotgun (WGS) entry which is preliminary data.</text>
</comment>
<evidence type="ECO:0000313" key="3">
    <source>
        <dbReference type="EMBL" id="MFC5860839.1"/>
    </source>
</evidence>
<dbReference type="SUPFAM" id="SSF110395">
    <property type="entry name" value="CutC-like"/>
    <property type="match status" value="1"/>
</dbReference>
<comment type="caution">
    <text evidence="2">Once thought to be involved in copper homeostasis, experiments in E.coli have shown this is not the case.</text>
</comment>